<proteinExistence type="predicted"/>
<organism evidence="1 2">
    <name type="scientific">Streptomyces hygroscopicus</name>
    <dbReference type="NCBI Taxonomy" id="1912"/>
    <lineage>
        <taxon>Bacteria</taxon>
        <taxon>Bacillati</taxon>
        <taxon>Actinomycetota</taxon>
        <taxon>Actinomycetes</taxon>
        <taxon>Kitasatosporales</taxon>
        <taxon>Streptomycetaceae</taxon>
        <taxon>Streptomyces</taxon>
        <taxon>Streptomyces violaceusniger group</taxon>
    </lineage>
</organism>
<comment type="caution">
    <text evidence="1">The sequence shown here is derived from an EMBL/GenBank/DDBJ whole genome shotgun (WGS) entry which is preliminary data.</text>
</comment>
<evidence type="ECO:0000313" key="2">
    <source>
        <dbReference type="Proteomes" id="UP001054854"/>
    </source>
</evidence>
<dbReference type="RefSeq" id="WP_236257951.1">
    <property type="nucleotide sequence ID" value="NZ_BNEK01000005.1"/>
</dbReference>
<accession>A0ABQ3U336</accession>
<evidence type="ECO:0000313" key="1">
    <source>
        <dbReference type="EMBL" id="GHJ30025.1"/>
    </source>
</evidence>
<dbReference type="EMBL" id="BNEK01000005">
    <property type="protein sequence ID" value="GHJ30025.1"/>
    <property type="molecule type" value="Genomic_DNA"/>
</dbReference>
<gene>
    <name evidence="1" type="ORF">TPA0910_44580</name>
</gene>
<name>A0ABQ3U336_STRHY</name>
<sequence length="161" mass="17021">MITEPVPSTARSGGGVGLRYALIPVTGTGIAVMTAGRMLDAEGTGAEARIVQSGEPVPMGAQPVLLVESTVYGAVCVENVLRQWNVGYIPRPWLVLVADAPVGLAPAARYRFRALQSRVAGVAHVPYLPVLRSVEGPDAAMEHKTVRIAAAKLRRQLDEGK</sequence>
<protein>
    <submittedName>
        <fullName evidence="1">Uncharacterized protein</fullName>
    </submittedName>
</protein>
<keyword evidence="2" id="KW-1185">Reference proteome</keyword>
<reference evidence="1" key="1">
    <citation type="submission" date="2024-05" db="EMBL/GenBank/DDBJ databases">
        <title>Whole genome shotgun sequence of Streptomyces hygroscopicus NBRC 113678.</title>
        <authorList>
            <person name="Komaki H."/>
            <person name="Tamura T."/>
        </authorList>
    </citation>
    <scope>NUCLEOTIDE SEQUENCE</scope>
    <source>
        <strain evidence="1">N11-34</strain>
    </source>
</reference>
<dbReference type="Proteomes" id="UP001054854">
    <property type="component" value="Unassembled WGS sequence"/>
</dbReference>